<name>A0A6J5RBM3_9CAUD</name>
<protein>
    <submittedName>
        <fullName evidence="1">Uncharacterized protein</fullName>
    </submittedName>
</protein>
<gene>
    <name evidence="1" type="ORF">UFOVP1254_31</name>
</gene>
<evidence type="ECO:0000313" key="1">
    <source>
        <dbReference type="EMBL" id="CAB4194379.1"/>
    </source>
</evidence>
<sequence length="95" mass="10423">MAIVQIVSKWGQARRTIGLPVKPQPRLAVAVDVTQQSLEYGANAANASEEFHMNLFADDMHDEFGDVDNEFEGLTIVEPRGTMGLFAFCSGHDVL</sequence>
<proteinExistence type="predicted"/>
<dbReference type="EMBL" id="LR797210">
    <property type="protein sequence ID" value="CAB4194379.1"/>
    <property type="molecule type" value="Genomic_DNA"/>
</dbReference>
<organism evidence="1">
    <name type="scientific">uncultured Caudovirales phage</name>
    <dbReference type="NCBI Taxonomy" id="2100421"/>
    <lineage>
        <taxon>Viruses</taxon>
        <taxon>Duplodnaviria</taxon>
        <taxon>Heunggongvirae</taxon>
        <taxon>Uroviricota</taxon>
        <taxon>Caudoviricetes</taxon>
        <taxon>Peduoviridae</taxon>
        <taxon>Maltschvirus</taxon>
        <taxon>Maltschvirus maltsch</taxon>
    </lineage>
</organism>
<accession>A0A6J5RBM3</accession>
<reference evidence="1" key="1">
    <citation type="submission" date="2020-05" db="EMBL/GenBank/DDBJ databases">
        <authorList>
            <person name="Chiriac C."/>
            <person name="Salcher M."/>
            <person name="Ghai R."/>
            <person name="Kavagutti S V."/>
        </authorList>
    </citation>
    <scope>NUCLEOTIDE SEQUENCE</scope>
</reference>